<dbReference type="SUPFAM" id="SSF57701">
    <property type="entry name" value="Zn2/Cys6 DNA-binding domain"/>
    <property type="match status" value="1"/>
</dbReference>
<accession>A0A093VNP6</accession>
<comment type="subcellular location">
    <subcellularLocation>
        <location evidence="1">Membrane</location>
        <topology evidence="1">Multi-pass membrane protein</topology>
    </subcellularLocation>
</comment>
<evidence type="ECO:0000256" key="4">
    <source>
        <dbReference type="ARBA" id="ARBA00022989"/>
    </source>
</evidence>
<dbReference type="Pfam" id="PF07690">
    <property type="entry name" value="MFS_1"/>
    <property type="match status" value="1"/>
</dbReference>
<feature type="region of interest" description="Disordered" evidence="10">
    <location>
        <begin position="1"/>
        <end position="24"/>
    </location>
</feature>
<feature type="transmembrane region" description="Helical" evidence="11">
    <location>
        <begin position="340"/>
        <end position="365"/>
    </location>
</feature>
<gene>
    <name evidence="13" type="ORF">GQ26_0120170</name>
</gene>
<feature type="transmembrane region" description="Helical" evidence="11">
    <location>
        <begin position="137"/>
        <end position="157"/>
    </location>
</feature>
<dbReference type="CDD" id="cd00067">
    <property type="entry name" value="GAL4"/>
    <property type="match status" value="1"/>
</dbReference>
<dbReference type="GO" id="GO:0022857">
    <property type="term" value="F:transmembrane transporter activity"/>
    <property type="evidence" value="ECO:0007669"/>
    <property type="project" value="InterPro"/>
</dbReference>
<dbReference type="FunFam" id="1.20.1250.20:FF:000068">
    <property type="entry name" value="MFS general substrate transporter"/>
    <property type="match status" value="1"/>
</dbReference>
<evidence type="ECO:0000256" key="11">
    <source>
        <dbReference type="SAM" id="Phobius"/>
    </source>
</evidence>
<evidence type="ECO:0000256" key="1">
    <source>
        <dbReference type="ARBA" id="ARBA00004141"/>
    </source>
</evidence>
<dbReference type="InterPro" id="IPR001138">
    <property type="entry name" value="Zn2Cys6_DnaBD"/>
</dbReference>
<keyword evidence="9" id="KW-0539">Nucleus</keyword>
<dbReference type="GO" id="GO:0003677">
    <property type="term" value="F:DNA binding"/>
    <property type="evidence" value="ECO:0007669"/>
    <property type="project" value="UniProtKB-KW"/>
</dbReference>
<evidence type="ECO:0000256" key="7">
    <source>
        <dbReference type="ARBA" id="ARBA00023136"/>
    </source>
</evidence>
<dbReference type="Gene3D" id="1.20.1250.20">
    <property type="entry name" value="MFS general substrate transporter like domains"/>
    <property type="match status" value="1"/>
</dbReference>
<organism evidence="13">
    <name type="scientific">Talaromyces marneffei PM1</name>
    <dbReference type="NCBI Taxonomy" id="1077442"/>
    <lineage>
        <taxon>Eukaryota</taxon>
        <taxon>Fungi</taxon>
        <taxon>Dikarya</taxon>
        <taxon>Ascomycota</taxon>
        <taxon>Pezizomycotina</taxon>
        <taxon>Eurotiomycetes</taxon>
        <taxon>Eurotiomycetidae</taxon>
        <taxon>Eurotiales</taxon>
        <taxon>Trichocomaceae</taxon>
        <taxon>Talaromyces</taxon>
        <taxon>Talaromyces sect. Talaromyces</taxon>
    </lineage>
</organism>
<dbReference type="InterPro" id="IPR011701">
    <property type="entry name" value="MFS"/>
</dbReference>
<proteinExistence type="predicted"/>
<keyword evidence="3 11" id="KW-0812">Transmembrane</keyword>
<feature type="transmembrane region" description="Helical" evidence="11">
    <location>
        <begin position="316"/>
        <end position="334"/>
    </location>
</feature>
<protein>
    <submittedName>
        <fullName evidence="13">Putative transporter C11D3.18C</fullName>
    </submittedName>
</protein>
<dbReference type="GO" id="GO:0016020">
    <property type="term" value="C:membrane"/>
    <property type="evidence" value="ECO:0007669"/>
    <property type="project" value="UniProtKB-SubCell"/>
</dbReference>
<keyword evidence="6" id="KW-0238">DNA-binding</keyword>
<dbReference type="EMBL" id="JPOX01000012">
    <property type="protein sequence ID" value="KFX48276.1"/>
    <property type="molecule type" value="Genomic_DNA"/>
</dbReference>
<comment type="caution">
    <text evidence="13">The sequence shown here is derived from an EMBL/GenBank/DDBJ whole genome shotgun (WGS) entry which is preliminary data.</text>
</comment>
<dbReference type="PROSITE" id="PS50048">
    <property type="entry name" value="ZN2_CY6_FUNGAL_2"/>
    <property type="match status" value="1"/>
</dbReference>
<sequence length="1210" mass="135299">MTMSSPTHSDTEKPSASAIENGIHNPLHSRETENKLLRKMDLRLIPMLATLYLLAFLDRGNIGNAKIEGMLTDLHMTGQQYSLAHIDGNCAELSWSFGVPYFPGSGCLYRAEAGLYPGIAYYITLWYPRDRAQYRQALFFSAASVAGAFSGLLAYGIAKMNGVGGYAGWRWIFILEGLLTVAVSLIAPFAIHDFPETAKFLTEEERELIITILRNQTTGEGFVHADVIQEETKFRARYVIDALTDWQIYLGLFMYWGITCPLYGISFFLPSIIKDLGYTSSTAQLLTVPIYITAAVVAIGAAWLSDRRKQRSPFLLFFMSLIAIGFIVVIASSGRGAPGVVYLGVFIAVVGIYPAFPGNVTWIAVNLAGDYKRAAGMALHIGLGNMAGAMASNFYRSQDAPKYILGHALELGFCVAGIIAVLILRRSYETINRRRDQIDVSQYDANQIAQMGDRSPMFRKHEGRALNGETPDHQLRFVRSPPQLNFSPHLHFPSVKGHLVPRRTQFSSCDACRKSRVACDAMKGRSALTSPTWMNSCTRCQNRGRHCTFEWIEKAALPNSKRKYDVLRDVHEPPPTTPEARATPESLVGHRSSVQNWSRYSTRPSIERQNPVSTPGDTHEWLREIYEGIFEDVFGSWLGNYSCPYVFRDNGCQDPKQLALSVSISRLCQECDYWMKRVQGQGMNLSEEGESPGEIDSDRQINHSLSCAVSAFSARWLPLKESSALSELSVMDIVESLWREVRRDILRVINRPCYRSALTLFLFALTPIPARVSEEEENDGIPAQFCVQVALQQVLTLRALQKSLEFNGSKVTSISSATLPNATTSPAPVTRDFLGIESMIYWAAMTFDTSSSLTLNTKSLLSPGLSLGLEQEPSWRLVRTCTNVFHEETEAWRAQGIHITEERANQIIASAASWKLFVWKAAALVKEALREGREDETVQVAFDTAVDAINQYSLTYHDLLIACERRIQFFSHKTKLRWYELILHYNLSILVMLDAVEIAGRMDLLEKLKVVKADAEGSLFNCLIFGLNNHYLVPRRPAGEEQHGIQLAEEDGRAAALELTRKVPLIAIDPYPHHVVAGVRILWKAVERDLENDWLDYGVAEHMQDTMLNALKLLPQASKSVQTVRQQAEASFIRNSLDNTHYNVERLKHAFISGTPAQMRILSAKLPAGKQRWIATGSGRTKFLGTLKSIILQCSAQRESSPEGYSAPTP</sequence>
<evidence type="ECO:0000256" key="8">
    <source>
        <dbReference type="ARBA" id="ARBA00023163"/>
    </source>
</evidence>
<dbReference type="PANTHER" id="PTHR43791:SF18">
    <property type="entry name" value="NICOTINIC ACID TRANSPORTER TNA1, PUTATIVE (AFU_ORTHOLOGUE AFUA_3G03820)-RELATED"/>
    <property type="match status" value="1"/>
</dbReference>
<feature type="domain" description="Zn(2)-C6 fungal-type" evidence="12">
    <location>
        <begin position="508"/>
        <end position="549"/>
    </location>
</feature>
<reference key="1">
    <citation type="journal article" date="2014" name="PLoS Genet.">
        <title>Signature Gene Expression Reveals Novel Clues to the Molecular Mechanisms of Dimorphic Transition in Penicillium marneffei.</title>
        <authorList>
            <person name="Yang E."/>
            <person name="Wang G."/>
            <person name="Cai J."/>
            <person name="Woo P.C."/>
            <person name="Lau S.K."/>
            <person name="Yuen K.-Y."/>
            <person name="Chow W.-N."/>
            <person name="Lin X."/>
        </authorList>
    </citation>
    <scope>NUCLEOTIDE SEQUENCE [LARGE SCALE GENOMIC DNA]</scope>
    <source>
        <strain>PM1</strain>
    </source>
</reference>
<reference evidence="13" key="2">
    <citation type="journal article" date="2014" name="PLoS Genet.">
        <title>Signature gene expression reveals novel clues to the molecular mechanisms of dimorphic transition in Penicillium marneffei.</title>
        <authorList>
            <person name="Yang E."/>
            <person name="Wang G."/>
            <person name="Cai J."/>
            <person name="Woo P.C."/>
            <person name="Lau S.K."/>
            <person name="Yuen K.-Y."/>
            <person name="Chow W.-N."/>
            <person name="Lin X."/>
        </authorList>
    </citation>
    <scope>NUCLEOTIDE SEQUENCE</scope>
    <source>
        <strain evidence="13">PM1</strain>
    </source>
</reference>
<evidence type="ECO:0000256" key="2">
    <source>
        <dbReference type="ARBA" id="ARBA00022448"/>
    </source>
</evidence>
<dbReference type="AlphaFoldDB" id="A0A093VNP6"/>
<keyword evidence="5" id="KW-0805">Transcription regulation</keyword>
<feature type="transmembrane region" description="Helical" evidence="11">
    <location>
        <begin position="403"/>
        <end position="424"/>
    </location>
</feature>
<keyword evidence="2" id="KW-0813">Transport</keyword>
<feature type="transmembrane region" description="Helical" evidence="11">
    <location>
        <begin position="169"/>
        <end position="191"/>
    </location>
</feature>
<evidence type="ECO:0000256" key="10">
    <source>
        <dbReference type="SAM" id="MobiDB-lite"/>
    </source>
</evidence>
<keyword evidence="4 11" id="KW-1133">Transmembrane helix</keyword>
<evidence type="ECO:0000313" key="13">
    <source>
        <dbReference type="EMBL" id="KFX48276.1"/>
    </source>
</evidence>
<dbReference type="SMART" id="SM00066">
    <property type="entry name" value="GAL4"/>
    <property type="match status" value="1"/>
</dbReference>
<evidence type="ECO:0000256" key="3">
    <source>
        <dbReference type="ARBA" id="ARBA00022692"/>
    </source>
</evidence>
<evidence type="ECO:0000256" key="9">
    <source>
        <dbReference type="ARBA" id="ARBA00023242"/>
    </source>
</evidence>
<feature type="transmembrane region" description="Helical" evidence="11">
    <location>
        <begin position="253"/>
        <end position="273"/>
    </location>
</feature>
<dbReference type="InterPro" id="IPR036864">
    <property type="entry name" value="Zn2-C6_fun-type_DNA-bd_sf"/>
</dbReference>
<dbReference type="PANTHER" id="PTHR43791">
    <property type="entry name" value="PERMEASE-RELATED"/>
    <property type="match status" value="1"/>
</dbReference>
<evidence type="ECO:0000256" key="5">
    <source>
        <dbReference type="ARBA" id="ARBA00023015"/>
    </source>
</evidence>
<dbReference type="GO" id="GO:0000981">
    <property type="term" value="F:DNA-binding transcription factor activity, RNA polymerase II-specific"/>
    <property type="evidence" value="ECO:0007669"/>
    <property type="project" value="InterPro"/>
</dbReference>
<dbReference type="InterPro" id="IPR036259">
    <property type="entry name" value="MFS_trans_sf"/>
</dbReference>
<evidence type="ECO:0000256" key="6">
    <source>
        <dbReference type="ARBA" id="ARBA00023125"/>
    </source>
</evidence>
<keyword evidence="8" id="KW-0804">Transcription</keyword>
<feature type="transmembrane region" description="Helical" evidence="11">
    <location>
        <begin position="285"/>
        <end position="304"/>
    </location>
</feature>
<evidence type="ECO:0000259" key="12">
    <source>
        <dbReference type="PROSITE" id="PS50048"/>
    </source>
</evidence>
<dbReference type="SUPFAM" id="SSF103473">
    <property type="entry name" value="MFS general substrate transporter"/>
    <property type="match status" value="1"/>
</dbReference>
<name>A0A093VNP6_TALMA</name>
<keyword evidence="7 11" id="KW-0472">Membrane</keyword>
<dbReference type="Gene3D" id="4.10.240.10">
    <property type="entry name" value="Zn(2)-C6 fungal-type DNA-binding domain"/>
    <property type="match status" value="1"/>
</dbReference>
<dbReference type="GO" id="GO:0008270">
    <property type="term" value="F:zinc ion binding"/>
    <property type="evidence" value="ECO:0007669"/>
    <property type="project" value="InterPro"/>
</dbReference>